<dbReference type="OrthoDB" id="9808744at2"/>
<protein>
    <recommendedName>
        <fullName evidence="3">mRNA interferase</fullName>
    </recommendedName>
</protein>
<dbReference type="Pfam" id="PF02452">
    <property type="entry name" value="PemK_toxin"/>
    <property type="match status" value="1"/>
</dbReference>
<dbReference type="STRING" id="1185876.BN8_06511"/>
<dbReference type="eggNOG" id="COG2337">
    <property type="taxonomic scope" value="Bacteria"/>
</dbReference>
<evidence type="ECO:0008006" key="3">
    <source>
        <dbReference type="Google" id="ProtNLM"/>
    </source>
</evidence>
<dbReference type="PANTHER" id="PTHR33988:SF2">
    <property type="entry name" value="ENDORIBONUCLEASE MAZF"/>
    <property type="match status" value="1"/>
</dbReference>
<dbReference type="AlphaFoldDB" id="I2GT79"/>
<dbReference type="SUPFAM" id="SSF50118">
    <property type="entry name" value="Cell growth inhibitor/plasmid maintenance toxic component"/>
    <property type="match status" value="1"/>
</dbReference>
<reference evidence="1 2" key="1">
    <citation type="journal article" date="2012" name="J. Bacteriol.">
        <title>Genome Sequence of the Filamentous Bacterium Fibrisoma limi BUZ 3T.</title>
        <authorList>
            <person name="Filippini M."/>
            <person name="Qi W."/>
            <person name="Jaenicke S."/>
            <person name="Goesmann A."/>
            <person name="Smits T.H."/>
            <person name="Bagheri H.C."/>
        </authorList>
    </citation>
    <scope>NUCLEOTIDE SEQUENCE [LARGE SCALE GENOMIC DNA]</scope>
    <source>
        <strain evidence="2">BUZ 3T</strain>
    </source>
</reference>
<dbReference type="InterPro" id="IPR003477">
    <property type="entry name" value="PemK-like"/>
</dbReference>
<evidence type="ECO:0000313" key="1">
    <source>
        <dbReference type="EMBL" id="CCH57108.1"/>
    </source>
</evidence>
<organism evidence="1 2">
    <name type="scientific">Fibrisoma limi BUZ 3</name>
    <dbReference type="NCBI Taxonomy" id="1185876"/>
    <lineage>
        <taxon>Bacteria</taxon>
        <taxon>Pseudomonadati</taxon>
        <taxon>Bacteroidota</taxon>
        <taxon>Cytophagia</taxon>
        <taxon>Cytophagales</taxon>
        <taxon>Spirosomataceae</taxon>
        <taxon>Fibrisoma</taxon>
    </lineage>
</organism>
<evidence type="ECO:0000313" key="2">
    <source>
        <dbReference type="Proteomes" id="UP000009309"/>
    </source>
</evidence>
<accession>I2GT79</accession>
<gene>
    <name evidence="1" type="primary">mazF</name>
    <name evidence="1" type="ORF">BN8_06511</name>
</gene>
<dbReference type="GO" id="GO:0006402">
    <property type="term" value="P:mRNA catabolic process"/>
    <property type="evidence" value="ECO:0007669"/>
    <property type="project" value="TreeGrafter"/>
</dbReference>
<dbReference type="EMBL" id="CAIT01000010">
    <property type="protein sequence ID" value="CCH57108.1"/>
    <property type="molecule type" value="Genomic_DNA"/>
</dbReference>
<sequence length="107" mass="12012">MVVSQYDVVLVNLDPTVNSKIRKTRPCVVVSPDEMNRPLNTLIIAPMMSTSKPYPSRIEVHSGGRSGWVMIDQLRTIDKVRVVKVLGQLAAEETIEVKRVIKELLVD</sequence>
<dbReference type="PANTHER" id="PTHR33988">
    <property type="entry name" value="ENDORIBONUCLEASE MAZF-RELATED"/>
    <property type="match status" value="1"/>
</dbReference>
<keyword evidence="2" id="KW-1185">Reference proteome</keyword>
<proteinExistence type="predicted"/>
<dbReference type="InterPro" id="IPR011067">
    <property type="entry name" value="Plasmid_toxin/cell-grow_inhib"/>
</dbReference>
<dbReference type="RefSeq" id="WP_009285669.1">
    <property type="nucleotide sequence ID" value="NZ_CAIT01000010.1"/>
</dbReference>
<dbReference type="GO" id="GO:0016075">
    <property type="term" value="P:rRNA catabolic process"/>
    <property type="evidence" value="ECO:0007669"/>
    <property type="project" value="TreeGrafter"/>
</dbReference>
<dbReference type="GO" id="GO:0004521">
    <property type="term" value="F:RNA endonuclease activity"/>
    <property type="evidence" value="ECO:0007669"/>
    <property type="project" value="TreeGrafter"/>
</dbReference>
<dbReference type="Gene3D" id="2.30.30.110">
    <property type="match status" value="1"/>
</dbReference>
<dbReference type="GO" id="GO:0003677">
    <property type="term" value="F:DNA binding"/>
    <property type="evidence" value="ECO:0007669"/>
    <property type="project" value="InterPro"/>
</dbReference>
<comment type="caution">
    <text evidence="1">The sequence shown here is derived from an EMBL/GenBank/DDBJ whole genome shotgun (WGS) entry which is preliminary data.</text>
</comment>
<name>I2GT79_9BACT</name>
<dbReference type="Proteomes" id="UP000009309">
    <property type="component" value="Unassembled WGS sequence"/>
</dbReference>